<feature type="compositionally biased region" description="Acidic residues" evidence="1">
    <location>
        <begin position="8"/>
        <end position="35"/>
    </location>
</feature>
<dbReference type="OrthoDB" id="5106541at2759"/>
<keyword evidence="3" id="KW-1185">Reference proteome</keyword>
<dbReference type="Proteomes" id="UP000750502">
    <property type="component" value="Unassembled WGS sequence"/>
</dbReference>
<organism evidence="2 3">
    <name type="scientific">Fusarium xylarioides</name>
    <dbReference type="NCBI Taxonomy" id="221167"/>
    <lineage>
        <taxon>Eukaryota</taxon>
        <taxon>Fungi</taxon>
        <taxon>Dikarya</taxon>
        <taxon>Ascomycota</taxon>
        <taxon>Pezizomycotina</taxon>
        <taxon>Sordariomycetes</taxon>
        <taxon>Hypocreomycetidae</taxon>
        <taxon>Hypocreales</taxon>
        <taxon>Nectriaceae</taxon>
        <taxon>Fusarium</taxon>
        <taxon>Fusarium fujikuroi species complex</taxon>
    </lineage>
</organism>
<protein>
    <submittedName>
        <fullName evidence="2">Uncharacterized protein</fullName>
    </submittedName>
</protein>
<dbReference type="AlphaFoldDB" id="A0A9P7HLC6"/>
<proteinExistence type="predicted"/>
<comment type="caution">
    <text evidence="2">The sequence shown here is derived from an EMBL/GenBank/DDBJ whole genome shotgun (WGS) entry which is preliminary data.</text>
</comment>
<feature type="compositionally biased region" description="Basic residues" evidence="1">
    <location>
        <begin position="79"/>
        <end position="93"/>
    </location>
</feature>
<feature type="region of interest" description="Disordered" evidence="1">
    <location>
        <begin position="433"/>
        <end position="452"/>
    </location>
</feature>
<sequence length="679" mass="76316">MPSRSDNDEYDDEIDRSEEDQDLDNEREEEDDNDEEPRRGTQRRGRNRLSPSPRQTRRPGRPERSKRPAPAPPPSPPPTKRRPGRPKGSKNKPKAAPAARTAPEAAAAPAAAPSQQAEPEKPMKPELKVLKGLTRAELIYMTYKRPIITLSRALTYVGPDNPPFGANWTHADERALRYDGSAEKFAISRLNPGSHSRHLTLWKICLSVCQRSPFDVLSSRRGLCYLPSKITDATSSVVWDQNFCRELADIISHPIWNRDIDVLVTILQYAVICRTDDRRRWQVPTTMIEAGPTVRLRTEMQSCLAPLPTSVHELHKYIRDNTGPDVVHCQLSNFMMAIAHVVSDRVRRGDGREARWSTTKQFRDGYNVYGVTIADLGIIKEAILRFTRLSTVTSFGAFSRLGQLPRNEITIVQLRNLMRRAWLQEKRRIHRDRRLNGGRSPTQSSMVVVVPAVPDSRRDEFEEWQDEVMSDSESLLNERTSNQDVESEPAASPSDVGNRSDDSLNTGYGGASDQSDDGFSTGYGGGFDNLPGSPVASGDHDMSDDLEMPQNDDPRPESPDEENAESESNRHSDLIRSMPDGPLLVEPLRSTPPGDPVNETDDGPHDPDQPLPTVESPDSASMKSDGPRPEPLPLRPLNTRLPSRRMRYTGPSVGVISWRKDRRVREEKDREAMTKLFEV</sequence>
<feature type="region of interest" description="Disordered" evidence="1">
    <location>
        <begin position="1"/>
        <end position="126"/>
    </location>
</feature>
<feature type="region of interest" description="Disordered" evidence="1">
    <location>
        <begin position="458"/>
        <end position="648"/>
    </location>
</feature>
<evidence type="ECO:0000256" key="1">
    <source>
        <dbReference type="SAM" id="MobiDB-lite"/>
    </source>
</evidence>
<feature type="compositionally biased region" description="Polar residues" evidence="1">
    <location>
        <begin position="471"/>
        <end position="484"/>
    </location>
</feature>
<feature type="compositionally biased region" description="Low complexity" evidence="1">
    <location>
        <begin position="94"/>
        <end position="117"/>
    </location>
</feature>
<gene>
    <name evidence="2" type="ORF">H9Q72_012232</name>
</gene>
<reference evidence="2" key="2">
    <citation type="submission" date="2020-10" db="EMBL/GenBank/DDBJ databases">
        <authorList>
            <person name="Peck L.D."/>
            <person name="Nowell R.W."/>
            <person name="Flood J."/>
            <person name="Ryan M.J."/>
            <person name="Barraclough T.G."/>
        </authorList>
    </citation>
    <scope>NUCLEOTIDE SEQUENCE</scope>
    <source>
        <strain evidence="2">IMI 127659i</strain>
    </source>
</reference>
<reference evidence="2" key="1">
    <citation type="journal article" date="2020" name="bioRxiv">
        <title>Historical genomics reveals the evolutionary mechanisms behind multiple outbreaks of the host-specific coffee wilt pathogen Fusarium xylarioides.</title>
        <authorList>
            <person name="Peck D."/>
            <person name="Nowell R.W."/>
            <person name="Flood J."/>
            <person name="Ryan M.J."/>
            <person name="Barraclough T.G."/>
        </authorList>
    </citation>
    <scope>NUCLEOTIDE SEQUENCE</scope>
    <source>
        <strain evidence="2">IMI 127659i</strain>
    </source>
</reference>
<accession>A0A9P7HLC6</accession>
<evidence type="ECO:0000313" key="3">
    <source>
        <dbReference type="Proteomes" id="UP000750502"/>
    </source>
</evidence>
<name>A0A9P7HLC6_9HYPO</name>
<feature type="compositionally biased region" description="Pro residues" evidence="1">
    <location>
        <begin position="69"/>
        <end position="78"/>
    </location>
</feature>
<dbReference type="EMBL" id="JADFTT010000634">
    <property type="protein sequence ID" value="KAG5759643.1"/>
    <property type="molecule type" value="Genomic_DNA"/>
</dbReference>
<feature type="compositionally biased region" description="Acidic residues" evidence="1">
    <location>
        <begin position="461"/>
        <end position="470"/>
    </location>
</feature>
<evidence type="ECO:0000313" key="2">
    <source>
        <dbReference type="EMBL" id="KAG5759643.1"/>
    </source>
</evidence>